<accession>A0AB34PYS3</accession>
<protein>
    <submittedName>
        <fullName evidence="2">Uncharacterized protein</fullName>
    </submittedName>
</protein>
<proteinExistence type="predicted"/>
<reference evidence="2 3" key="1">
    <citation type="submission" date="2013-12" db="EMBL/GenBank/DDBJ databases">
        <title>The Genome Sequence of Candida albicans P78048.</title>
        <authorList>
            <consortium name="The Broad Institute Genome Sequencing Platform"/>
            <consortium name="The Broad Institute Genome Sequencing Center for Infectious Disease"/>
            <person name="Cuomo C."/>
            <person name="Bennett R."/>
            <person name="Hirakawa M."/>
            <person name="Noverr M."/>
            <person name="Mitchell A."/>
            <person name="Young S.K."/>
            <person name="Zeng Q."/>
            <person name="Gargeya S."/>
            <person name="Fitzgerald M."/>
            <person name="Abouelleil A."/>
            <person name="Alvarado L."/>
            <person name="Berlin A.M."/>
            <person name="Chapman S.B."/>
            <person name="Dewar J."/>
            <person name="Goldberg J."/>
            <person name="Griggs A."/>
            <person name="Gujja S."/>
            <person name="Hansen M."/>
            <person name="Howarth C."/>
            <person name="Imamovic A."/>
            <person name="Larimer J."/>
            <person name="McCowan C."/>
            <person name="Murphy C."/>
            <person name="Pearson M."/>
            <person name="Priest M."/>
            <person name="Roberts A."/>
            <person name="Saif S."/>
            <person name="Shea T."/>
            <person name="Sykes S."/>
            <person name="Wortman J."/>
            <person name="Nusbaum C."/>
            <person name="Birren B."/>
        </authorList>
    </citation>
    <scope>NUCLEOTIDE SEQUENCE [LARGE SCALE GENOMIC DNA]</scope>
    <source>
        <strain evidence="2 3">P78048</strain>
    </source>
</reference>
<feature type="signal peptide" evidence="1">
    <location>
        <begin position="1"/>
        <end position="19"/>
    </location>
</feature>
<dbReference type="AlphaFoldDB" id="A0AB34PYS3"/>
<evidence type="ECO:0000313" key="3">
    <source>
        <dbReference type="Proteomes" id="UP000030161"/>
    </source>
</evidence>
<feature type="chain" id="PRO_5044329143" evidence="1">
    <location>
        <begin position="20"/>
        <end position="191"/>
    </location>
</feature>
<keyword evidence="1" id="KW-0732">Signal</keyword>
<organism evidence="2 3">
    <name type="scientific">Candida albicans P78048</name>
    <dbReference type="NCBI Taxonomy" id="1094989"/>
    <lineage>
        <taxon>Eukaryota</taxon>
        <taxon>Fungi</taxon>
        <taxon>Dikarya</taxon>
        <taxon>Ascomycota</taxon>
        <taxon>Saccharomycotina</taxon>
        <taxon>Pichiomycetes</taxon>
        <taxon>Debaryomycetaceae</taxon>
        <taxon>Candida/Lodderomyces clade</taxon>
        <taxon>Candida</taxon>
    </lineage>
</organism>
<evidence type="ECO:0000256" key="1">
    <source>
        <dbReference type="SAM" id="SignalP"/>
    </source>
</evidence>
<dbReference type="EMBL" id="AJIX01000008">
    <property type="protein sequence ID" value="KGR16899.1"/>
    <property type="molecule type" value="Genomic_DNA"/>
</dbReference>
<name>A0AB34PYS3_CANAX</name>
<sequence>MVSFKSLITLAIAATSVSSFNLLHDDKGFAILPPTNIVLDHLKEVGKKAVTTHYDVLNTIKEDGEIVHVNLHTHETKCTGKYAKDYDNSMYNKLNKKQLFIRTIEDSSLKQCLNKEFEAETSECGFEFIEYNSASGCSSDATKYSCLLDVMKQQDATKKLKDMDDVPAQVRCYHKLEQATKAEVVGGACAK</sequence>
<evidence type="ECO:0000313" key="2">
    <source>
        <dbReference type="EMBL" id="KGR16899.1"/>
    </source>
</evidence>
<gene>
    <name evidence="2" type="ORF">MG3_00808</name>
</gene>
<comment type="caution">
    <text evidence="2">The sequence shown here is derived from an EMBL/GenBank/DDBJ whole genome shotgun (WGS) entry which is preliminary data.</text>
</comment>
<dbReference type="Proteomes" id="UP000030161">
    <property type="component" value="Unassembled WGS sequence"/>
</dbReference>